<evidence type="ECO:0000313" key="2">
    <source>
        <dbReference type="EMBL" id="KAJ7033941.1"/>
    </source>
</evidence>
<feature type="region of interest" description="Disordered" evidence="1">
    <location>
        <begin position="126"/>
        <end position="163"/>
    </location>
</feature>
<feature type="region of interest" description="Disordered" evidence="1">
    <location>
        <begin position="1"/>
        <end position="58"/>
    </location>
</feature>
<sequence>MRTYGLLPPLPPRNPIVAPLPNRLPIPTRPVPALPPLRVPESRSSTPTTPEAAVVNSPPQELAELHRPLAMRLSQPPRDLAPLQARLPPRSLDTVPQSGRNPPTLLGRLTEAPRFDSSSLLMRMGDSASKEEKSLLRRTGVQLHERISETKKAPRHRKHDRTKRRINKLVVQEKEIATPALPSFPWTDEEIDFFIDQEEGPPPPDEEYLPHGDFYDTDDE</sequence>
<protein>
    <submittedName>
        <fullName evidence="2">Uncharacterized protein</fullName>
    </submittedName>
</protein>
<organism evidence="2 3">
    <name type="scientific">Mycena alexandri</name>
    <dbReference type="NCBI Taxonomy" id="1745969"/>
    <lineage>
        <taxon>Eukaryota</taxon>
        <taxon>Fungi</taxon>
        <taxon>Dikarya</taxon>
        <taxon>Basidiomycota</taxon>
        <taxon>Agaricomycotina</taxon>
        <taxon>Agaricomycetes</taxon>
        <taxon>Agaricomycetidae</taxon>
        <taxon>Agaricales</taxon>
        <taxon>Marasmiineae</taxon>
        <taxon>Mycenaceae</taxon>
        <taxon>Mycena</taxon>
    </lineage>
</organism>
<dbReference type="AlphaFoldDB" id="A0AAD6SVN4"/>
<feature type="compositionally biased region" description="Acidic residues" evidence="1">
    <location>
        <begin position="193"/>
        <end position="207"/>
    </location>
</feature>
<proteinExistence type="predicted"/>
<feature type="compositionally biased region" description="Basic and acidic residues" evidence="1">
    <location>
        <begin position="143"/>
        <end position="152"/>
    </location>
</feature>
<name>A0AAD6SVN4_9AGAR</name>
<gene>
    <name evidence="2" type="ORF">C8F04DRAFT_1183693</name>
</gene>
<keyword evidence="3" id="KW-1185">Reference proteome</keyword>
<comment type="caution">
    <text evidence="2">The sequence shown here is derived from an EMBL/GenBank/DDBJ whole genome shotgun (WGS) entry which is preliminary data.</text>
</comment>
<reference evidence="2" key="1">
    <citation type="submission" date="2023-03" db="EMBL/GenBank/DDBJ databases">
        <title>Massive genome expansion in bonnet fungi (Mycena s.s.) driven by repeated elements and novel gene families across ecological guilds.</title>
        <authorList>
            <consortium name="Lawrence Berkeley National Laboratory"/>
            <person name="Harder C.B."/>
            <person name="Miyauchi S."/>
            <person name="Viragh M."/>
            <person name="Kuo A."/>
            <person name="Thoen E."/>
            <person name="Andreopoulos B."/>
            <person name="Lu D."/>
            <person name="Skrede I."/>
            <person name="Drula E."/>
            <person name="Henrissat B."/>
            <person name="Morin E."/>
            <person name="Kohler A."/>
            <person name="Barry K."/>
            <person name="LaButti K."/>
            <person name="Morin E."/>
            <person name="Salamov A."/>
            <person name="Lipzen A."/>
            <person name="Mereny Z."/>
            <person name="Hegedus B."/>
            <person name="Baldrian P."/>
            <person name="Stursova M."/>
            <person name="Weitz H."/>
            <person name="Taylor A."/>
            <person name="Grigoriev I.V."/>
            <person name="Nagy L.G."/>
            <person name="Martin F."/>
            <person name="Kauserud H."/>
        </authorList>
    </citation>
    <scope>NUCLEOTIDE SEQUENCE</scope>
    <source>
        <strain evidence="2">CBHHK200</strain>
    </source>
</reference>
<evidence type="ECO:0000256" key="1">
    <source>
        <dbReference type="SAM" id="MobiDB-lite"/>
    </source>
</evidence>
<feature type="compositionally biased region" description="Pro residues" evidence="1">
    <location>
        <begin position="22"/>
        <end position="38"/>
    </location>
</feature>
<feature type="region of interest" description="Disordered" evidence="1">
    <location>
        <begin position="193"/>
        <end position="220"/>
    </location>
</feature>
<dbReference type="Proteomes" id="UP001218188">
    <property type="component" value="Unassembled WGS sequence"/>
</dbReference>
<evidence type="ECO:0000313" key="3">
    <source>
        <dbReference type="Proteomes" id="UP001218188"/>
    </source>
</evidence>
<dbReference type="EMBL" id="JARJCM010000061">
    <property type="protein sequence ID" value="KAJ7033941.1"/>
    <property type="molecule type" value="Genomic_DNA"/>
</dbReference>
<accession>A0AAD6SVN4</accession>
<feature type="region of interest" description="Disordered" evidence="1">
    <location>
        <begin position="80"/>
        <end position="109"/>
    </location>
</feature>
<feature type="compositionally biased region" description="Basic residues" evidence="1">
    <location>
        <begin position="153"/>
        <end position="163"/>
    </location>
</feature>